<dbReference type="SUPFAM" id="SSF158446">
    <property type="entry name" value="IVS-encoded protein-like"/>
    <property type="match status" value="1"/>
</dbReference>
<evidence type="ECO:0000313" key="2">
    <source>
        <dbReference type="Proteomes" id="UP000319619"/>
    </source>
</evidence>
<dbReference type="Pfam" id="PF05635">
    <property type="entry name" value="23S_rRNA_IVP"/>
    <property type="match status" value="1"/>
</dbReference>
<proteinExistence type="predicted"/>
<dbReference type="NCBIfam" id="TIGR02436">
    <property type="entry name" value="four helix bundle protein"/>
    <property type="match status" value="1"/>
</dbReference>
<dbReference type="PANTHER" id="PTHR38471:SF2">
    <property type="entry name" value="FOUR HELIX BUNDLE PROTEIN"/>
    <property type="match status" value="1"/>
</dbReference>
<dbReference type="CDD" id="cd16377">
    <property type="entry name" value="23S_rRNA_IVP_like"/>
    <property type="match status" value="1"/>
</dbReference>
<comment type="caution">
    <text evidence="1">The sequence shown here is derived from an EMBL/GenBank/DDBJ whole genome shotgun (WGS) entry which is preliminary data.</text>
</comment>
<dbReference type="AlphaFoldDB" id="A0A532UYR5"/>
<reference evidence="1 2" key="1">
    <citation type="submission" date="2017-06" db="EMBL/GenBank/DDBJ databases">
        <title>Novel microbial phyla capable of carbon fixation and sulfur reduction in deep-sea sediments.</title>
        <authorList>
            <person name="Huang J."/>
            <person name="Baker B."/>
            <person name="Wang Y."/>
        </authorList>
    </citation>
    <scope>NUCLEOTIDE SEQUENCE [LARGE SCALE GENOMIC DNA]</scope>
    <source>
        <strain evidence="1">B3_LCP</strain>
    </source>
</reference>
<dbReference type="Gene3D" id="1.20.1440.60">
    <property type="entry name" value="23S rRNA-intervening sequence"/>
    <property type="match status" value="1"/>
</dbReference>
<dbReference type="InterPro" id="IPR036583">
    <property type="entry name" value="23S_rRNA_IVS_sf"/>
</dbReference>
<dbReference type="EMBL" id="NJBN01000006">
    <property type="protein sequence ID" value="TKJ40052.1"/>
    <property type="molecule type" value="Genomic_DNA"/>
</dbReference>
<evidence type="ECO:0000313" key="1">
    <source>
        <dbReference type="EMBL" id="TKJ40052.1"/>
    </source>
</evidence>
<name>A0A532UYR5_UNCL8</name>
<dbReference type="Proteomes" id="UP000319619">
    <property type="component" value="Unassembled WGS sequence"/>
</dbReference>
<dbReference type="PANTHER" id="PTHR38471">
    <property type="entry name" value="FOUR HELIX BUNDLE PROTEIN"/>
    <property type="match status" value="1"/>
</dbReference>
<gene>
    <name evidence="1" type="ORF">CEE37_09960</name>
</gene>
<protein>
    <submittedName>
        <fullName evidence="1">Four helix bundle protein</fullName>
    </submittedName>
</protein>
<organism evidence="1 2">
    <name type="scientific">candidate division LCP-89 bacterium B3_LCP</name>
    <dbReference type="NCBI Taxonomy" id="2012998"/>
    <lineage>
        <taxon>Bacteria</taxon>
        <taxon>Pseudomonadati</taxon>
        <taxon>Bacteria division LCP-89</taxon>
    </lineage>
</organism>
<accession>A0A532UYR5</accession>
<dbReference type="NCBIfam" id="NF008911">
    <property type="entry name" value="PRK12275.1-2"/>
    <property type="match status" value="1"/>
</dbReference>
<sequence length="124" mass="14284">MDVKVRSYHDLRIWKLGIELVKSIYKLTSNFPKNEVYGLSSQMQRAAVSIPSNIAEGHIRASRKEFNQFLRIALGSCAELETQMIISKELGYLKEDEFDAFIRLLNDEAKQIRSLTKKLLIPKP</sequence>
<dbReference type="InterPro" id="IPR012657">
    <property type="entry name" value="23S_rRNA-intervening_sequence"/>
</dbReference>